<gene>
    <name evidence="1" type="ORF">ACGU38_20215</name>
</gene>
<accession>A0ABW7E3H3</accession>
<evidence type="ECO:0000313" key="1">
    <source>
        <dbReference type="EMBL" id="MFG6297679.1"/>
    </source>
</evidence>
<evidence type="ECO:0008006" key="3">
    <source>
        <dbReference type="Google" id="ProtNLM"/>
    </source>
</evidence>
<proteinExistence type="predicted"/>
<evidence type="ECO:0000313" key="2">
    <source>
        <dbReference type="Proteomes" id="UP001605990"/>
    </source>
</evidence>
<dbReference type="RefSeq" id="WP_019330911.1">
    <property type="nucleotide sequence ID" value="NZ_CP198958.1"/>
</dbReference>
<protein>
    <recommendedName>
        <fullName evidence="3">FXSXX-COOH protein</fullName>
    </recommendedName>
</protein>
<keyword evidence="2" id="KW-1185">Reference proteome</keyword>
<dbReference type="Proteomes" id="UP001605990">
    <property type="component" value="Unassembled WGS sequence"/>
</dbReference>
<dbReference type="EMBL" id="JBIENY010000278">
    <property type="protein sequence ID" value="MFG6297679.1"/>
    <property type="molecule type" value="Genomic_DNA"/>
</dbReference>
<reference evidence="1 2" key="1">
    <citation type="submission" date="2024-10" db="EMBL/GenBank/DDBJ databases">
        <title>Draft genome assembly of a novel steroid transforming actinomycete isolated from African clawed frog Xenopus laevis.</title>
        <authorList>
            <person name="Bragin E."/>
            <person name="Kollerov V."/>
            <person name="Donova M.V."/>
        </authorList>
    </citation>
    <scope>NUCLEOTIDE SEQUENCE [LARGE SCALE GENOMIC DNA]</scope>
    <source>
        <strain evidence="1 2">MTOC-St3</strain>
    </source>
</reference>
<sequence>MDITDAGTLRPVLDDAITGFGRLDVVGSDALAGTEHARSDPLEQLRRFAPLSASTDHTKAI</sequence>
<comment type="caution">
    <text evidence="1">The sequence shown here is derived from an EMBL/GenBank/DDBJ whole genome shotgun (WGS) entry which is preliminary data.</text>
</comment>
<name>A0ABW7E3H3_STRRO</name>
<organism evidence="1 2">
    <name type="scientific">Streptomyces rochei</name>
    <name type="common">Streptomyces parvullus</name>
    <dbReference type="NCBI Taxonomy" id="1928"/>
    <lineage>
        <taxon>Bacteria</taxon>
        <taxon>Bacillati</taxon>
        <taxon>Actinomycetota</taxon>
        <taxon>Actinomycetes</taxon>
        <taxon>Kitasatosporales</taxon>
        <taxon>Streptomycetaceae</taxon>
        <taxon>Streptomyces</taxon>
        <taxon>Streptomyces rochei group</taxon>
    </lineage>
</organism>